<dbReference type="AlphaFoldDB" id="A0A178UY08"/>
<reference evidence="3 8" key="3">
    <citation type="submission" date="2019-12" db="EMBL/GenBank/DDBJ databases">
        <authorList>
            <person name="Jiao W.-B."/>
            <person name="Schneeberger K."/>
        </authorList>
    </citation>
    <scope>NUCLEOTIDE SEQUENCE [LARGE SCALE GENOMIC DNA]</scope>
    <source>
        <strain evidence="7">cv. An-1</strain>
        <strain evidence="8">cv. C24</strain>
    </source>
</reference>
<organism evidence="4 6">
    <name type="scientific">Arabidopsis thaliana</name>
    <name type="common">Mouse-ear cress</name>
    <dbReference type="NCBI Taxonomy" id="3702"/>
    <lineage>
        <taxon>Eukaryota</taxon>
        <taxon>Viridiplantae</taxon>
        <taxon>Streptophyta</taxon>
        <taxon>Embryophyta</taxon>
        <taxon>Tracheophyta</taxon>
        <taxon>Spermatophyta</taxon>
        <taxon>Magnoliopsida</taxon>
        <taxon>eudicotyledons</taxon>
        <taxon>Gunneridae</taxon>
        <taxon>Pentapetalae</taxon>
        <taxon>rosids</taxon>
        <taxon>malvids</taxon>
        <taxon>Brassicales</taxon>
        <taxon>Brassicaceae</taxon>
        <taxon>Camelineae</taxon>
        <taxon>Arabidopsis</taxon>
    </lineage>
</organism>
<evidence type="ECO:0000313" key="7">
    <source>
        <dbReference type="Proteomes" id="UP000426265"/>
    </source>
</evidence>
<dbReference type="Proteomes" id="UP000434276">
    <property type="component" value="Unassembled WGS sequence"/>
</dbReference>
<evidence type="ECO:0000313" key="8">
    <source>
        <dbReference type="Proteomes" id="UP000434276"/>
    </source>
</evidence>
<dbReference type="Pfam" id="PF25418">
    <property type="entry name" value="DUF7890"/>
    <property type="match status" value="1"/>
</dbReference>
<protein>
    <recommendedName>
        <fullName evidence="1">DUF7890 domain-containing protein</fullName>
    </recommendedName>
</protein>
<dbReference type="EMBL" id="LUHQ01000004">
    <property type="protein sequence ID" value="OAO98926.1"/>
    <property type="molecule type" value="Genomic_DNA"/>
</dbReference>
<dbReference type="PANTHER" id="PTHR36782:SF1">
    <property type="entry name" value="CALCIUM UNIPORTER PROTEIN"/>
    <property type="match status" value="1"/>
</dbReference>
<evidence type="ECO:0000313" key="3">
    <source>
        <dbReference type="EMBL" id="CAA0396293.1"/>
    </source>
</evidence>
<accession>A0A178UY08</accession>
<dbReference type="PANTHER" id="PTHR36782">
    <property type="entry name" value="BNAC03G62080D PROTEIN"/>
    <property type="match status" value="1"/>
</dbReference>
<dbReference type="GeneID" id="828487"/>
<evidence type="ECO:0000313" key="5">
    <source>
        <dbReference type="EMBL" id="VYS63706.1"/>
    </source>
</evidence>
<dbReference type="OrthoDB" id="1077969at2759"/>
<dbReference type="Proteomes" id="UP000078284">
    <property type="component" value="Chromosome 4"/>
</dbReference>
<proteinExistence type="predicted"/>
<dbReference type="Araport" id="AT4G23880"/>
<evidence type="ECO:0000313" key="2">
    <source>
        <dbReference type="Araport" id="AT4G23880"/>
    </source>
</evidence>
<feature type="domain" description="DUF7890" evidence="1">
    <location>
        <begin position="132"/>
        <end position="177"/>
    </location>
</feature>
<evidence type="ECO:0000313" key="4">
    <source>
        <dbReference type="EMBL" id="OAO98926.1"/>
    </source>
</evidence>
<dbReference type="Proteomes" id="UP000426265">
    <property type="component" value="Unassembled WGS sequence"/>
</dbReference>
<dbReference type="KEGG" id="ath:AT4G23880"/>
<sequence>MMDSLAKCFNRLQERYDNVLEAKPIYRDDLDITLPLNESKEVSVESTKKSRCLQRAKRIDKSLRFEEGEEEEDEQNKKPLAKPRKVVRFQLENNKIFEPKKTVSFDDDHELKPKENPLEEKESLKMVEGKEEVVRVKIKMTKHEAQRLLSKCKNDSVLKLEHLMDQIAHVPVHQLQVAMVMVGCNNERQGNGCWLSQLE</sequence>
<reference evidence="6" key="1">
    <citation type="journal article" date="2016" name="Proc. Natl. Acad. Sci. U.S.A.">
        <title>Chromosome-level assembly of Arabidopsis thaliana Ler reveals the extent of translocation and inversion polymorphisms.</title>
        <authorList>
            <person name="Zapata L."/>
            <person name="Ding J."/>
            <person name="Willing E.M."/>
            <person name="Hartwig B."/>
            <person name="Bezdan D."/>
            <person name="Jiao W.B."/>
            <person name="Patel V."/>
            <person name="Velikkakam James G."/>
            <person name="Koornneef M."/>
            <person name="Ossowski S."/>
            <person name="Schneeberger K."/>
        </authorList>
    </citation>
    <scope>NUCLEOTIDE SEQUENCE [LARGE SCALE GENOMIC DNA]</scope>
    <source>
        <strain evidence="6">cv. Landsberg erecta</strain>
    </source>
</reference>
<dbReference type="InterPro" id="IPR057212">
    <property type="entry name" value="DUF7890"/>
</dbReference>
<evidence type="ECO:0000313" key="6">
    <source>
        <dbReference type="Proteomes" id="UP000078284"/>
    </source>
</evidence>
<evidence type="ECO:0000259" key="1">
    <source>
        <dbReference type="Pfam" id="PF25418"/>
    </source>
</evidence>
<gene>
    <name evidence="2" type="ordered locus">At4g23880</name>
    <name evidence="4" type="ordered locus">AXX17_At4g27630</name>
    <name evidence="5" type="ORF">AN1_LOCUS19120</name>
    <name evidence="3" type="ORF">C24_LOCUS19020</name>
</gene>
<name>A0A178UY08_ARATH</name>
<dbReference type="EMBL" id="CACRSJ010000109">
    <property type="protein sequence ID" value="VYS63706.1"/>
    <property type="molecule type" value="Genomic_DNA"/>
</dbReference>
<dbReference type="ExpressionAtlas" id="A0A178UY08">
    <property type="expression patterns" value="baseline and differential"/>
</dbReference>
<dbReference type="OMA" id="CNNERQG"/>
<dbReference type="EMBL" id="CACSHJ010000095">
    <property type="protein sequence ID" value="CAA0396293.1"/>
    <property type="molecule type" value="Genomic_DNA"/>
</dbReference>
<reference evidence="4" key="2">
    <citation type="submission" date="2016-03" db="EMBL/GenBank/DDBJ databases">
        <title>Full-length assembly of Arabidopsis thaliana Ler reveals the complement of translocations and inversions.</title>
        <authorList>
            <person name="Zapata L."/>
            <person name="Schneeberger K."/>
            <person name="Ossowski S."/>
        </authorList>
    </citation>
    <scope>NUCLEOTIDE SEQUENCE [LARGE SCALE GENOMIC DNA]</scope>
    <source>
        <tissue evidence="4">Leaf</tissue>
    </source>
</reference>